<evidence type="ECO:0000313" key="16">
    <source>
        <dbReference type="EMBL" id="QBK89568.1"/>
    </source>
</evidence>
<dbReference type="Pfam" id="PF04563">
    <property type="entry name" value="RNA_pol_Rpb2_1"/>
    <property type="match status" value="1"/>
</dbReference>
<keyword evidence="10" id="KW-0175">Coiled coil</keyword>
<dbReference type="EMBL" id="MK500428">
    <property type="protein sequence ID" value="QBK89568.1"/>
    <property type="molecule type" value="Genomic_DNA"/>
</dbReference>
<comment type="similarity">
    <text evidence="1">Belongs to the RNA polymerase beta chain family.</text>
</comment>
<dbReference type="Gene3D" id="3.90.1100.10">
    <property type="match status" value="1"/>
</dbReference>
<dbReference type="GO" id="GO:0046872">
    <property type="term" value="F:metal ion binding"/>
    <property type="evidence" value="ECO:0007669"/>
    <property type="project" value="UniProtKB-KW"/>
</dbReference>
<sequence length="1565" mass="179168">MDSDFQSRTPVRPETIKKITIKSQPNDVIESPGDFVLSREEELLKKILVYDGISNDVIEGYNDVIQSKIPESIRSSKIQILTSALKEYYEEKKISYAEGKELLNDFKQIGKKYTPTFKRELFLRFLDVKMDSPKDSNGKKLYPYHFRTSHKSYMATIKVKLGLEVKELNGKSIIIPLDKIEGKDTYIPIGDIPILTGSVLDNIVIGNIKGKDKQKYGEDPEDPMAQYIITGNNYIIFLKDTSRLNRIFCFYDKNNFEKCDMTNFSYHNTKPVSLITDNVGRIFININNLKKQVNVITFARLTLGVTSEELIRRVRLFSKKKYWVNVRDFLNITIENDQRLDPVQHISQIQEDPIGNNVDKKLFNEIKFRQLFLESFYSHIDVRGYSESKVIDMKLNLLSIQIARISEFINGFRKADDRDGWVNKSILNSAVSIIQMFNGVWKKLISNVEEGINLRMSGRRIYEEEEILSSNNMIYYKDILREAISRFRSTKKSDSDLGKKFEKNFLNTTWGVGNKQENGRTEMIQQGENVLTKYSLSTKINSPISEKGTNNIKLRIPRADQLGYVGIVETPESQKCGLRRNKAITCWISVDRSDTIVEIDIKSSSTFKEITVGLSIDTGCMLNGVFLGWCVGSVVKKLIVKKRRNEILAKDVSAVYDPEDNFLYIHTDRSRLTRPLLIVDSKNNLIIDKKGLWGANFKTLLSEGCIEYVDSWELDFEDTYLSESVDHIYRHQRAVKHAKDNVDYLETEYLSKGGTLKIKKEQKYFAQQVQKLENKIEIIRADHEQFLSEIENIETRTRNDINRIELLKEELIVLEEEIIENPSMEVENDLKNIKDKLYNLSKSLTGSENVMETPEDVDNMTEDYININESEKQSIIRNLEYSKNKLLLYKDKLIKYNHYNEINEDEYIEKIENELNVLVFKALDDLYKREIDFDIIFEVVLKNAKNIINSIKEILNSKQDQVISKFKKEIVNHYYQKLSFNLGNFIDKSKQFNKKLKQINSKLTTKIKKNGKRDLIKIIANRGRIINIFEKIISTLEDKKEKYIFTETAILSGEDLDTIKVNLKTARNIYTRLSSVKYSYCEISPNAHLGVSASTLPAFNHNEGPRNSYGASMNKQSLSSTSASDLFNFSVSMKRLAYGQRPIFETMTNKIIGMNENPNGENVKLAILDMVYNREDSIIMSQKAIDQGLFTMVVSKSYSLDLKKEKEEGSNIRYRFGKPPYSKKEGRVFDNLDENGIAMVGSQISVGDAIIGKYVEKLDSNGKIIDTQDHSLFAQKGQDGTVDRAILTHDLTYNSVLSSSKGGNIASVRIRKVRIPIPGDKFATRSAQKSVISMILPEVDLPFTQFGDTPDIIMNPLAIPSRMTVNQLIETLASKHGVLRGTRVNATGYRDYKYDEFGETLAEYGYNRNAFETFYDGQTGEKIQGQVFFGPCYYRALKHNIIDKIQFRSTGIIDPTTRQPPGGRETGGGLRLGEMEIDALIGHGADYVLQERTCKSSSEYFGIWCKSCGIIAGIITEKGKPIFKCGRCGLRGFEGFGKSRIPFTLKTFGDYMAGTGINMRLKFKE</sequence>
<evidence type="ECO:0000256" key="2">
    <source>
        <dbReference type="ARBA" id="ARBA00012418"/>
    </source>
</evidence>
<dbReference type="Pfam" id="PF04560">
    <property type="entry name" value="RNA_pol_Rpb2_7"/>
    <property type="match status" value="1"/>
</dbReference>
<dbReference type="InterPro" id="IPR007641">
    <property type="entry name" value="RNA_pol_Rpb2_7"/>
</dbReference>
<reference evidence="16" key="1">
    <citation type="journal article" date="2019" name="MBio">
        <title>Virus Genomes from Deep Sea Sediments Expand the Ocean Megavirome and Support Independent Origins of Viral Gigantism.</title>
        <authorList>
            <person name="Backstrom D."/>
            <person name="Yutin N."/>
            <person name="Jorgensen S.L."/>
            <person name="Dharamshi J."/>
            <person name="Homa F."/>
            <person name="Zaremba-Niedwiedzka K."/>
            <person name="Spang A."/>
            <person name="Wolf Y.I."/>
            <person name="Koonin E.V."/>
            <person name="Ettema T.J."/>
        </authorList>
    </citation>
    <scope>NUCLEOTIDE SEQUENCE</scope>
</reference>
<dbReference type="SUPFAM" id="SSF64484">
    <property type="entry name" value="beta and beta-prime subunits of DNA dependent RNA-polymerase"/>
    <property type="match status" value="2"/>
</dbReference>
<comment type="catalytic activity">
    <reaction evidence="9">
        <text>RNA(n) + a ribonucleoside 5'-triphosphate = RNA(n+1) + diphosphate</text>
        <dbReference type="Rhea" id="RHEA:21248"/>
        <dbReference type="Rhea" id="RHEA-COMP:14527"/>
        <dbReference type="Rhea" id="RHEA-COMP:17342"/>
        <dbReference type="ChEBI" id="CHEBI:33019"/>
        <dbReference type="ChEBI" id="CHEBI:61557"/>
        <dbReference type="ChEBI" id="CHEBI:140395"/>
        <dbReference type="EC" id="2.7.7.6"/>
    </reaction>
</comment>
<evidence type="ECO:0000256" key="5">
    <source>
        <dbReference type="ARBA" id="ARBA00022695"/>
    </source>
</evidence>
<dbReference type="Gene3D" id="2.40.270.10">
    <property type="entry name" value="DNA-directed RNA polymerase, subunit 2, domain 6"/>
    <property type="match status" value="1"/>
</dbReference>
<keyword evidence="5" id="KW-0548">Nucleotidyltransferase</keyword>
<dbReference type="InterPro" id="IPR037033">
    <property type="entry name" value="DNA-dir_RNAP_su2_hyb_sf"/>
</dbReference>
<proteinExistence type="inferred from homology"/>
<protein>
    <recommendedName>
        <fullName evidence="2">DNA-directed RNA polymerase</fullName>
        <ecNumber evidence="2">2.7.7.6</ecNumber>
    </recommendedName>
</protein>
<dbReference type="PANTHER" id="PTHR20856">
    <property type="entry name" value="DNA-DIRECTED RNA POLYMERASE I SUBUNIT 2"/>
    <property type="match status" value="1"/>
</dbReference>
<evidence type="ECO:0000259" key="15">
    <source>
        <dbReference type="Pfam" id="PF04566"/>
    </source>
</evidence>
<dbReference type="InterPro" id="IPR015712">
    <property type="entry name" value="DNA-dir_RNA_pol_su2"/>
</dbReference>
<feature type="domain" description="RNA polymerase Rpb2" evidence="14">
    <location>
        <begin position="529"/>
        <end position="587"/>
    </location>
</feature>
<dbReference type="InterPro" id="IPR007644">
    <property type="entry name" value="RNA_pol_bsu_protrusion"/>
</dbReference>
<evidence type="ECO:0000256" key="9">
    <source>
        <dbReference type="ARBA" id="ARBA00048552"/>
    </source>
</evidence>
<dbReference type="Pfam" id="PF00562">
    <property type="entry name" value="RNA_pol_Rpb2_6"/>
    <property type="match status" value="1"/>
</dbReference>
<gene>
    <name evidence="16" type="ORF">LCPAC001_00780</name>
</gene>
<dbReference type="InterPro" id="IPR007645">
    <property type="entry name" value="RNA_pol_Rpb2_3"/>
</dbReference>
<dbReference type="Gene3D" id="3.90.1800.10">
    <property type="entry name" value="RNA polymerase alpha subunit dimerisation domain"/>
    <property type="match status" value="1"/>
</dbReference>
<feature type="domain" description="RNA polymerase beta subunit protrusion" evidence="13">
    <location>
        <begin position="59"/>
        <end position="453"/>
    </location>
</feature>
<dbReference type="GO" id="GO:0003899">
    <property type="term" value="F:DNA-directed RNA polymerase activity"/>
    <property type="evidence" value="ECO:0007669"/>
    <property type="project" value="UniProtKB-EC"/>
</dbReference>
<dbReference type="GO" id="GO:0006351">
    <property type="term" value="P:DNA-templated transcription"/>
    <property type="evidence" value="ECO:0007669"/>
    <property type="project" value="InterPro"/>
</dbReference>
<evidence type="ECO:0000256" key="3">
    <source>
        <dbReference type="ARBA" id="ARBA00022478"/>
    </source>
</evidence>
<evidence type="ECO:0000256" key="4">
    <source>
        <dbReference type="ARBA" id="ARBA00022679"/>
    </source>
</evidence>
<feature type="domain" description="RNA polymerase Rpb2" evidence="12">
    <location>
        <begin position="1468"/>
        <end position="1561"/>
    </location>
</feature>
<dbReference type="InterPro" id="IPR007646">
    <property type="entry name" value="RNA_pol_Rpb2_4"/>
</dbReference>
<dbReference type="Pfam" id="PF04565">
    <property type="entry name" value="RNA_pol_Rpb2_3"/>
    <property type="match status" value="1"/>
</dbReference>
<dbReference type="GO" id="GO:0003677">
    <property type="term" value="F:DNA binding"/>
    <property type="evidence" value="ECO:0007669"/>
    <property type="project" value="InterPro"/>
</dbReference>
<feature type="domain" description="DNA-directed RNA polymerase subunit 2 hybrid-binding" evidence="11">
    <location>
        <begin position="1093"/>
        <end position="1465"/>
    </location>
</feature>
<evidence type="ECO:0000256" key="1">
    <source>
        <dbReference type="ARBA" id="ARBA00006835"/>
    </source>
</evidence>
<dbReference type="EC" id="2.7.7.6" evidence="2"/>
<evidence type="ECO:0000256" key="10">
    <source>
        <dbReference type="SAM" id="Coils"/>
    </source>
</evidence>
<evidence type="ECO:0000259" key="13">
    <source>
        <dbReference type="Pfam" id="PF04563"/>
    </source>
</evidence>
<feature type="coiled-coil region" evidence="10">
    <location>
        <begin position="769"/>
        <end position="810"/>
    </location>
</feature>
<organism evidence="16">
    <name type="scientific">Pithovirus LCPAC001</name>
    <dbReference type="NCBI Taxonomy" id="2506585"/>
    <lineage>
        <taxon>Viruses</taxon>
        <taxon>Pithoviruses</taxon>
    </lineage>
</organism>
<dbReference type="InterPro" id="IPR014724">
    <property type="entry name" value="RNA_pol_RPB2_OB-fold"/>
</dbReference>
<dbReference type="Gene3D" id="2.40.50.150">
    <property type="match status" value="1"/>
</dbReference>
<accession>A0A481Z3G1</accession>
<feature type="domain" description="RNA polymerase Rpb2" evidence="15">
    <location>
        <begin position="621"/>
        <end position="680"/>
    </location>
</feature>
<keyword evidence="7" id="KW-0862">Zinc</keyword>
<evidence type="ECO:0000259" key="11">
    <source>
        <dbReference type="Pfam" id="PF00562"/>
    </source>
</evidence>
<dbReference type="InterPro" id="IPR007120">
    <property type="entry name" value="DNA-dir_RNAP_su2_dom"/>
</dbReference>
<evidence type="ECO:0000256" key="6">
    <source>
        <dbReference type="ARBA" id="ARBA00022723"/>
    </source>
</evidence>
<dbReference type="GO" id="GO:0032549">
    <property type="term" value="F:ribonucleoside binding"/>
    <property type="evidence" value="ECO:0007669"/>
    <property type="project" value="InterPro"/>
</dbReference>
<keyword evidence="3 16" id="KW-0240">DNA-directed RNA polymerase</keyword>
<keyword evidence="8" id="KW-0804">Transcription</keyword>
<evidence type="ECO:0000259" key="12">
    <source>
        <dbReference type="Pfam" id="PF04560"/>
    </source>
</evidence>
<name>A0A481Z3G1_9VIRU</name>
<evidence type="ECO:0000256" key="8">
    <source>
        <dbReference type="ARBA" id="ARBA00023163"/>
    </source>
</evidence>
<keyword evidence="4" id="KW-0808">Transferase</keyword>
<dbReference type="Pfam" id="PF04566">
    <property type="entry name" value="RNA_pol_Rpb2_4"/>
    <property type="match status" value="1"/>
</dbReference>
<evidence type="ECO:0000259" key="14">
    <source>
        <dbReference type="Pfam" id="PF04565"/>
    </source>
</evidence>
<evidence type="ECO:0000256" key="7">
    <source>
        <dbReference type="ARBA" id="ARBA00022833"/>
    </source>
</evidence>
<keyword evidence="6" id="KW-0479">Metal-binding</keyword>
<dbReference type="GO" id="GO:0000428">
    <property type="term" value="C:DNA-directed RNA polymerase complex"/>
    <property type="evidence" value="ECO:0007669"/>
    <property type="project" value="UniProtKB-KW"/>
</dbReference>